<organism evidence="2 3">
    <name type="scientific">Musa troglodytarum</name>
    <name type="common">fe'i banana</name>
    <dbReference type="NCBI Taxonomy" id="320322"/>
    <lineage>
        <taxon>Eukaryota</taxon>
        <taxon>Viridiplantae</taxon>
        <taxon>Streptophyta</taxon>
        <taxon>Embryophyta</taxon>
        <taxon>Tracheophyta</taxon>
        <taxon>Spermatophyta</taxon>
        <taxon>Magnoliopsida</taxon>
        <taxon>Liliopsida</taxon>
        <taxon>Zingiberales</taxon>
        <taxon>Musaceae</taxon>
        <taxon>Musa</taxon>
    </lineage>
</organism>
<feature type="compositionally biased region" description="Polar residues" evidence="1">
    <location>
        <begin position="1"/>
        <end position="31"/>
    </location>
</feature>
<accession>A0A9E7ENZ2</accession>
<evidence type="ECO:0000313" key="2">
    <source>
        <dbReference type="EMBL" id="URD79278.1"/>
    </source>
</evidence>
<feature type="region of interest" description="Disordered" evidence="1">
    <location>
        <begin position="1"/>
        <end position="96"/>
    </location>
</feature>
<protein>
    <submittedName>
        <fullName evidence="2">Uncharacterized protein</fullName>
    </submittedName>
</protein>
<sequence>MISSVSTDGILVDQSQSSPRKVTLAVNNVTDTRGGSVRRSRRSHLNSADERVAPPHSLPVLQPPLLPLPSPATKAGMVRSRGRRMKPKPGLNSRKETLTFPKAARCGSCELEEEPEGRVEKVTLLNEEGEEQTTELIYSLSPPPCSLPLPSFLLTRHRATAACLLHR</sequence>
<feature type="compositionally biased region" description="Pro residues" evidence="1">
    <location>
        <begin position="61"/>
        <end position="70"/>
    </location>
</feature>
<gene>
    <name evidence="2" type="ORF">MUK42_05459</name>
</gene>
<dbReference type="Proteomes" id="UP001055439">
    <property type="component" value="Chromosome 10"/>
</dbReference>
<proteinExistence type="predicted"/>
<name>A0A9E7ENZ2_9LILI</name>
<evidence type="ECO:0000256" key="1">
    <source>
        <dbReference type="SAM" id="MobiDB-lite"/>
    </source>
</evidence>
<reference evidence="2" key="1">
    <citation type="submission" date="2022-05" db="EMBL/GenBank/DDBJ databases">
        <title>The Musa troglodytarum L. genome provides insights into the mechanism of non-climacteric behaviour and enrichment of carotenoids.</title>
        <authorList>
            <person name="Wang J."/>
        </authorList>
    </citation>
    <scope>NUCLEOTIDE SEQUENCE</scope>
    <source>
        <tissue evidence="2">Leaf</tissue>
    </source>
</reference>
<evidence type="ECO:0000313" key="3">
    <source>
        <dbReference type="Proteomes" id="UP001055439"/>
    </source>
</evidence>
<dbReference type="AlphaFoldDB" id="A0A9E7ENZ2"/>
<keyword evidence="3" id="KW-1185">Reference proteome</keyword>
<dbReference type="EMBL" id="CP097503">
    <property type="protein sequence ID" value="URD79278.1"/>
    <property type="molecule type" value="Genomic_DNA"/>
</dbReference>